<dbReference type="AlphaFoldDB" id="A0A7M2WUT1"/>
<sequence>MPVARRPAPPLPACPRVKTLAKEVRRSYPTGRQQYSRAFVGSPFEVSIHASDKLPQGIRAVLVTSLNARGANDCVEVPMELVNDKTLFCRITPDRPGLFWFHAQASMDGGMTWIHDPIPDAWVLVDPPQVDHMRLYTLIPSVSGSIADWAADLKRIRDMGFNTVHLLPLTVLDTSQSPYSARELFDIDPMYGAADSYQSGLAQLENFVEVAKALGMRLCFDLVLNHVGVDSNIVKRAPEWIVPDQSSPDGLRRARYWCDKGWLSWDDLVLIDYEHPSRQIRADIWRYMTEYALFWANYASQTDGFIRFDNLHSSDKRFVDSVTESLRATYPNVGVIAEYFTDSSTLLSTIPQWNLNLILATPWDSKFVPQLREYIKYIHSVSEHVRFFMPVTSHDSGSPAQEFGSVQSTVPRYVAAALLGTGATGITQGVEWGIERKIEFIGKQPRVVPAECPQFAGFLRRVNDILVAEPAFRRGENCQFVDNNHHALMAAFRKDGRPGLPGLLVICNFDIGGEHAFEADLSPFLGETGPFNCVDLITGQERSFASSRISLTMAPCAACVLKF</sequence>
<dbReference type="SMART" id="SM00642">
    <property type="entry name" value="Aamy"/>
    <property type="match status" value="1"/>
</dbReference>
<dbReference type="SUPFAM" id="SSF51445">
    <property type="entry name" value="(Trans)glycosidases"/>
    <property type="match status" value="1"/>
</dbReference>
<dbReference type="InterPro" id="IPR006047">
    <property type="entry name" value="GH13_cat_dom"/>
</dbReference>
<dbReference type="RefSeq" id="WP_206292224.1">
    <property type="nucleotide sequence ID" value="NZ_CP063458.1"/>
</dbReference>
<dbReference type="InterPro" id="IPR017853">
    <property type="entry name" value="GH"/>
</dbReference>
<dbReference type="KEGG" id="hbs:IPV69_23785"/>
<dbReference type="Proteomes" id="UP000593765">
    <property type="component" value="Chromosome"/>
</dbReference>
<evidence type="ECO:0000259" key="1">
    <source>
        <dbReference type="SMART" id="SM00642"/>
    </source>
</evidence>
<feature type="domain" description="Glycosyl hydrolase family 13 catalytic" evidence="1">
    <location>
        <begin position="137"/>
        <end position="451"/>
    </location>
</feature>
<dbReference type="GO" id="GO:0005975">
    <property type="term" value="P:carbohydrate metabolic process"/>
    <property type="evidence" value="ECO:0007669"/>
    <property type="project" value="InterPro"/>
</dbReference>
<dbReference type="EMBL" id="CP063458">
    <property type="protein sequence ID" value="QOV89199.1"/>
    <property type="molecule type" value="Genomic_DNA"/>
</dbReference>
<evidence type="ECO:0000313" key="3">
    <source>
        <dbReference type="Proteomes" id="UP000593765"/>
    </source>
</evidence>
<accession>A0A7M2WUT1</accession>
<dbReference type="PANTHER" id="PTHR47786">
    <property type="entry name" value="ALPHA-1,4-GLUCAN:MALTOSE-1-PHOSPHATE MALTOSYLTRANSFERASE"/>
    <property type="match status" value="1"/>
</dbReference>
<dbReference type="Pfam" id="PF14701">
    <property type="entry name" value="hDGE_amylase"/>
    <property type="match status" value="1"/>
</dbReference>
<gene>
    <name evidence="2" type="ORF">IPV69_23785</name>
</gene>
<keyword evidence="3" id="KW-1185">Reference proteome</keyword>
<dbReference type="InterPro" id="IPR032792">
    <property type="entry name" value="AGL_glucanoTrfase"/>
</dbReference>
<dbReference type="Gene3D" id="3.20.20.80">
    <property type="entry name" value="Glycosidases"/>
    <property type="match status" value="1"/>
</dbReference>
<proteinExistence type="predicted"/>
<dbReference type="PANTHER" id="PTHR47786:SF2">
    <property type="entry name" value="GLYCOSYL HYDROLASE FAMILY 13 CATALYTIC DOMAIN-CONTAINING PROTEIN"/>
    <property type="match status" value="1"/>
</dbReference>
<protein>
    <recommendedName>
        <fullName evidence="1">Glycosyl hydrolase family 13 catalytic domain-containing protein</fullName>
    </recommendedName>
</protein>
<organism evidence="2 3">
    <name type="scientific">Humisphaera borealis</name>
    <dbReference type="NCBI Taxonomy" id="2807512"/>
    <lineage>
        <taxon>Bacteria</taxon>
        <taxon>Pseudomonadati</taxon>
        <taxon>Planctomycetota</taxon>
        <taxon>Phycisphaerae</taxon>
        <taxon>Tepidisphaerales</taxon>
        <taxon>Tepidisphaeraceae</taxon>
        <taxon>Humisphaera</taxon>
    </lineage>
</organism>
<evidence type="ECO:0000313" key="2">
    <source>
        <dbReference type="EMBL" id="QOV89199.1"/>
    </source>
</evidence>
<reference evidence="2 3" key="1">
    <citation type="submission" date="2020-10" db="EMBL/GenBank/DDBJ databases">
        <title>Wide distribution of Phycisphaera-like planctomycetes from WD2101 soil group in peatlands and genome analysis of the first cultivated representative.</title>
        <authorList>
            <person name="Dedysh S.N."/>
            <person name="Beletsky A.V."/>
            <person name="Ivanova A."/>
            <person name="Kulichevskaya I.S."/>
            <person name="Suzina N.E."/>
            <person name="Philippov D.A."/>
            <person name="Rakitin A.L."/>
            <person name="Mardanov A.V."/>
            <person name="Ravin N.V."/>
        </authorList>
    </citation>
    <scope>NUCLEOTIDE SEQUENCE [LARGE SCALE GENOMIC DNA]</scope>
    <source>
        <strain evidence="2 3">M1803</strain>
    </source>
</reference>
<name>A0A7M2WUT1_9BACT</name>